<gene>
    <name evidence="2" type="ORF">DMA12_39940</name>
</gene>
<protein>
    <submittedName>
        <fullName evidence="2">TIGR03086 family protein</fullName>
    </submittedName>
</protein>
<reference evidence="2 3" key="1">
    <citation type="submission" date="2018-05" db="EMBL/GenBank/DDBJ databases">
        <title>Evolution of GPA BGCs.</title>
        <authorList>
            <person name="Waglechner N."/>
            <person name="Wright G.D."/>
        </authorList>
    </citation>
    <scope>NUCLEOTIDE SEQUENCE [LARGE SCALE GENOMIC DNA]</scope>
    <source>
        <strain evidence="2 3">DSM 5908</strain>
    </source>
</reference>
<dbReference type="NCBIfam" id="TIGR03083">
    <property type="entry name" value="maleylpyruvate isomerase family mycothiol-dependent enzyme"/>
    <property type="match status" value="1"/>
</dbReference>
<dbReference type="InterPro" id="IPR017517">
    <property type="entry name" value="Maleyloyr_isom"/>
</dbReference>
<dbReference type="NCBIfam" id="TIGR03086">
    <property type="entry name" value="TIGR03086 family metal-binding protein"/>
    <property type="match status" value="1"/>
</dbReference>
<feature type="domain" description="Mycothiol-dependent maleylpyruvate isomerase metal-binding" evidence="1">
    <location>
        <begin position="8"/>
        <end position="124"/>
    </location>
</feature>
<dbReference type="Gene3D" id="1.20.120.450">
    <property type="entry name" value="dinb family like domain"/>
    <property type="match status" value="1"/>
</dbReference>
<evidence type="ECO:0000259" key="1">
    <source>
        <dbReference type="Pfam" id="PF11716"/>
    </source>
</evidence>
<keyword evidence="3" id="KW-1185">Reference proteome</keyword>
<evidence type="ECO:0000313" key="2">
    <source>
        <dbReference type="EMBL" id="RSM36516.1"/>
    </source>
</evidence>
<dbReference type="InterPro" id="IPR034660">
    <property type="entry name" value="DinB/YfiT-like"/>
</dbReference>
<dbReference type="GO" id="GO:0046872">
    <property type="term" value="F:metal ion binding"/>
    <property type="evidence" value="ECO:0007669"/>
    <property type="project" value="InterPro"/>
</dbReference>
<name>A0A428W0C8_AMYBA</name>
<dbReference type="InterPro" id="IPR017520">
    <property type="entry name" value="CHP03086"/>
</dbReference>
<comment type="caution">
    <text evidence="2">The sequence shown here is derived from an EMBL/GenBank/DDBJ whole genome shotgun (WGS) entry which is preliminary data.</text>
</comment>
<evidence type="ECO:0000313" key="3">
    <source>
        <dbReference type="Proteomes" id="UP000286716"/>
    </source>
</evidence>
<dbReference type="Pfam" id="PF11716">
    <property type="entry name" value="MDMPI_N"/>
    <property type="match status" value="1"/>
</dbReference>
<sequence>MTPLDDFDRASATVTGLVSGIRPDQWTLPTACVDWDVRAVVNHLAHGNAKVAFWAGTGPPAPDGDHLGADPVTEFAASVARARAVLAEPGLFTRTVTTPLGEVPGVFLVHMRVNEYVVHGWDIADATGASTDLLPDLASQALEQWRSRFGAAPRQPGGPFGPEVEAPEEATAADRLAAFLGRKAVSERW</sequence>
<dbReference type="SUPFAM" id="SSF109854">
    <property type="entry name" value="DinB/YfiT-like putative metalloenzymes"/>
    <property type="match status" value="1"/>
</dbReference>
<dbReference type="OrthoDB" id="5185819at2"/>
<proteinExistence type="predicted"/>
<dbReference type="AlphaFoldDB" id="A0A428W0C8"/>
<organism evidence="2 3">
    <name type="scientific">Amycolatopsis balhimycina DSM 5908</name>
    <dbReference type="NCBI Taxonomy" id="1081091"/>
    <lineage>
        <taxon>Bacteria</taxon>
        <taxon>Bacillati</taxon>
        <taxon>Actinomycetota</taxon>
        <taxon>Actinomycetes</taxon>
        <taxon>Pseudonocardiales</taxon>
        <taxon>Pseudonocardiaceae</taxon>
        <taxon>Amycolatopsis</taxon>
    </lineage>
</organism>
<dbReference type="EMBL" id="QHHU01000084">
    <property type="protein sequence ID" value="RSM36516.1"/>
    <property type="molecule type" value="Genomic_DNA"/>
</dbReference>
<dbReference type="InterPro" id="IPR024344">
    <property type="entry name" value="MDMPI_metal-binding"/>
</dbReference>
<dbReference type="Proteomes" id="UP000286716">
    <property type="component" value="Unassembled WGS sequence"/>
</dbReference>
<accession>A0A428W0C8</accession>
<dbReference type="RefSeq" id="WP_020645093.1">
    <property type="nucleotide sequence ID" value="NZ_QHHU01000084.1"/>
</dbReference>